<keyword evidence="1" id="KW-0175">Coiled coil</keyword>
<sequence>MFARRHAKQMKALQERLKKIEQTLDELSQKHSAYTVNIDHLHAHNPVLEELTFQLERLDIDTVSGALNLGNNFGVRVIQDDEQTETSAKPEDKTRGGKDTPDESRPTEGAARYSSHMETTANGFRFRFSGCHNDEKG</sequence>
<dbReference type="KEGG" id="ntr:B0W44_14350"/>
<gene>
    <name evidence="3" type="ORF">B0W44_14350</name>
</gene>
<organism evidence="3 4">
    <name type="scientific">Novibacillus thermophilus</name>
    <dbReference type="NCBI Taxonomy" id="1471761"/>
    <lineage>
        <taxon>Bacteria</taxon>
        <taxon>Bacillati</taxon>
        <taxon>Bacillota</taxon>
        <taxon>Bacilli</taxon>
        <taxon>Bacillales</taxon>
        <taxon>Thermoactinomycetaceae</taxon>
        <taxon>Novibacillus</taxon>
    </lineage>
</organism>
<evidence type="ECO:0000313" key="3">
    <source>
        <dbReference type="EMBL" id="AQS56752.1"/>
    </source>
</evidence>
<dbReference type="STRING" id="1471761.B0W44_14350"/>
<dbReference type="Proteomes" id="UP000188603">
    <property type="component" value="Chromosome"/>
</dbReference>
<feature type="coiled-coil region" evidence="1">
    <location>
        <begin position="3"/>
        <end position="37"/>
    </location>
</feature>
<reference evidence="3 4" key="1">
    <citation type="journal article" date="2015" name="Int. J. Syst. Evol. Microbiol.">
        <title>Novibacillus thermophilus gen. nov., sp. nov., a Gram-staining-negative and moderately thermophilic member of the family Thermoactinomycetaceae.</title>
        <authorList>
            <person name="Yang G."/>
            <person name="Chen J."/>
            <person name="Zhou S."/>
        </authorList>
    </citation>
    <scope>NUCLEOTIDE SEQUENCE [LARGE SCALE GENOMIC DNA]</scope>
    <source>
        <strain evidence="3 4">SG-1</strain>
    </source>
</reference>
<dbReference type="AlphaFoldDB" id="A0A1U9K9N8"/>
<name>A0A1U9K9N8_9BACL</name>
<feature type="region of interest" description="Disordered" evidence="2">
    <location>
        <begin position="74"/>
        <end position="118"/>
    </location>
</feature>
<evidence type="ECO:0000256" key="1">
    <source>
        <dbReference type="SAM" id="Coils"/>
    </source>
</evidence>
<proteinExistence type="predicted"/>
<accession>A0A1U9K9N8</accession>
<evidence type="ECO:0000256" key="2">
    <source>
        <dbReference type="SAM" id="MobiDB-lite"/>
    </source>
</evidence>
<evidence type="ECO:0000313" key="4">
    <source>
        <dbReference type="Proteomes" id="UP000188603"/>
    </source>
</evidence>
<keyword evidence="4" id="KW-1185">Reference proteome</keyword>
<protein>
    <submittedName>
        <fullName evidence="3">Uncharacterized protein</fullName>
    </submittedName>
</protein>
<feature type="compositionally biased region" description="Basic and acidic residues" evidence="2">
    <location>
        <begin position="88"/>
        <end position="106"/>
    </location>
</feature>
<dbReference type="EMBL" id="CP019699">
    <property type="protein sequence ID" value="AQS56752.1"/>
    <property type="molecule type" value="Genomic_DNA"/>
</dbReference>